<dbReference type="Proteomes" id="UP000187486">
    <property type="component" value="Unassembled WGS sequence"/>
</dbReference>
<feature type="transmembrane region" description="Helical" evidence="1">
    <location>
        <begin position="190"/>
        <end position="211"/>
    </location>
</feature>
<dbReference type="OrthoDB" id="3638133at2"/>
<feature type="transmembrane region" description="Helical" evidence="1">
    <location>
        <begin position="110"/>
        <end position="129"/>
    </location>
</feature>
<protein>
    <submittedName>
        <fullName evidence="2">Uncharacterized protein</fullName>
    </submittedName>
</protein>
<dbReference type="AlphaFoldDB" id="A0A1R0KFY4"/>
<feature type="transmembrane region" description="Helical" evidence="1">
    <location>
        <begin position="20"/>
        <end position="41"/>
    </location>
</feature>
<evidence type="ECO:0000256" key="1">
    <source>
        <dbReference type="SAM" id="Phobius"/>
    </source>
</evidence>
<keyword evidence="1" id="KW-1133">Transmembrane helix</keyword>
<organism evidence="2 3">
    <name type="scientific">Amycolatopsis coloradensis</name>
    <dbReference type="NCBI Taxonomy" id="76021"/>
    <lineage>
        <taxon>Bacteria</taxon>
        <taxon>Bacillati</taxon>
        <taxon>Actinomycetota</taxon>
        <taxon>Actinomycetes</taxon>
        <taxon>Pseudonocardiales</taxon>
        <taxon>Pseudonocardiaceae</taxon>
        <taxon>Amycolatopsis</taxon>
    </lineage>
</organism>
<keyword evidence="1" id="KW-0472">Membrane</keyword>
<feature type="transmembrane region" description="Helical" evidence="1">
    <location>
        <begin position="160"/>
        <end position="178"/>
    </location>
</feature>
<keyword evidence="3" id="KW-1185">Reference proteome</keyword>
<accession>A0A1R0KFY4</accession>
<feature type="transmembrane region" description="Helical" evidence="1">
    <location>
        <begin position="47"/>
        <end position="66"/>
    </location>
</feature>
<dbReference type="RefSeq" id="WP_076167584.1">
    <property type="nucleotide sequence ID" value="NZ_JBEZVB010000037.1"/>
</dbReference>
<sequence length="220" mass="23207">MPIETEDDATRAPRSDYFRASDLGAILAGVLSGAVGAYAYYSDVLRPLAHSFTIWIVLVVAVTAGAPRRRAVIRAVESLIAAVLAFYWGKALFYGIKYEGMPYQIDVSTTVLWCALATAGGLLAGFLLNTIGRTDIRGTVATAAVIGMLIADVVRQSGRSGIGVLLLATVVAIGFAGFRGIRSVRQGIQVAACAIPLGGLGFIVVSVPDIIEEVLIRLEH</sequence>
<reference evidence="2 3" key="1">
    <citation type="submission" date="2016-01" db="EMBL/GenBank/DDBJ databases">
        <title>Amycolatopsis coloradensis genome sequencing and assembly.</title>
        <authorList>
            <person name="Mayilraj S."/>
        </authorList>
    </citation>
    <scope>NUCLEOTIDE SEQUENCE [LARGE SCALE GENOMIC DNA]</scope>
    <source>
        <strain evidence="2 3">DSM 44225</strain>
    </source>
</reference>
<comment type="caution">
    <text evidence="2">The sequence shown here is derived from an EMBL/GenBank/DDBJ whole genome shotgun (WGS) entry which is preliminary data.</text>
</comment>
<gene>
    <name evidence="2" type="ORF">BS329_36795</name>
</gene>
<feature type="transmembrane region" description="Helical" evidence="1">
    <location>
        <begin position="78"/>
        <end position="98"/>
    </location>
</feature>
<evidence type="ECO:0000313" key="3">
    <source>
        <dbReference type="Proteomes" id="UP000187486"/>
    </source>
</evidence>
<evidence type="ECO:0000313" key="2">
    <source>
        <dbReference type="EMBL" id="OLZ44396.1"/>
    </source>
</evidence>
<keyword evidence="1" id="KW-0812">Transmembrane</keyword>
<proteinExistence type="predicted"/>
<dbReference type="EMBL" id="MQUQ01000026">
    <property type="protein sequence ID" value="OLZ44396.1"/>
    <property type="molecule type" value="Genomic_DNA"/>
</dbReference>
<name>A0A1R0KFY4_9PSEU</name>